<protein>
    <submittedName>
        <fullName evidence="4">CBS domain-containing protein</fullName>
    </submittedName>
</protein>
<accession>A0A9D1PCB3</accession>
<feature type="domain" description="CBS" evidence="3">
    <location>
        <begin position="67"/>
        <end position="135"/>
    </location>
</feature>
<name>A0A9D1PCB3_9FIRM</name>
<dbReference type="PANTHER" id="PTHR43080">
    <property type="entry name" value="CBS DOMAIN-CONTAINING PROTEIN CBSX3, MITOCHONDRIAL"/>
    <property type="match status" value="1"/>
</dbReference>
<dbReference type="Gene3D" id="3.10.580.10">
    <property type="entry name" value="CBS-domain"/>
    <property type="match status" value="1"/>
</dbReference>
<proteinExistence type="predicted"/>
<dbReference type="SMART" id="SM00116">
    <property type="entry name" value="CBS"/>
    <property type="match status" value="2"/>
</dbReference>
<dbReference type="InterPro" id="IPR000644">
    <property type="entry name" value="CBS_dom"/>
</dbReference>
<reference evidence="4" key="1">
    <citation type="journal article" date="2021" name="PeerJ">
        <title>Extensive microbial diversity within the chicken gut microbiome revealed by metagenomics and culture.</title>
        <authorList>
            <person name="Gilroy R."/>
            <person name="Ravi A."/>
            <person name="Getino M."/>
            <person name="Pursley I."/>
            <person name="Horton D.L."/>
            <person name="Alikhan N.F."/>
            <person name="Baker D."/>
            <person name="Gharbi K."/>
            <person name="Hall N."/>
            <person name="Watson M."/>
            <person name="Adriaenssens E.M."/>
            <person name="Foster-Nyarko E."/>
            <person name="Jarju S."/>
            <person name="Secka A."/>
            <person name="Antonio M."/>
            <person name="Oren A."/>
            <person name="Chaudhuri R.R."/>
            <person name="La Ragione R."/>
            <person name="Hildebrand F."/>
            <person name="Pallen M.J."/>
        </authorList>
    </citation>
    <scope>NUCLEOTIDE SEQUENCE</scope>
    <source>
        <strain evidence="4">CHK195-9823</strain>
    </source>
</reference>
<dbReference type="Proteomes" id="UP000886814">
    <property type="component" value="Unassembled WGS sequence"/>
</dbReference>
<dbReference type="SUPFAM" id="SSF54631">
    <property type="entry name" value="CBS-domain pair"/>
    <property type="match status" value="1"/>
</dbReference>
<feature type="domain" description="CBS" evidence="3">
    <location>
        <begin position="7"/>
        <end position="65"/>
    </location>
</feature>
<dbReference type="PROSITE" id="PS51371">
    <property type="entry name" value="CBS"/>
    <property type="match status" value="2"/>
</dbReference>
<dbReference type="Pfam" id="PF00571">
    <property type="entry name" value="CBS"/>
    <property type="match status" value="2"/>
</dbReference>
<evidence type="ECO:0000259" key="3">
    <source>
        <dbReference type="PROSITE" id="PS51371"/>
    </source>
</evidence>
<dbReference type="PANTHER" id="PTHR43080:SF26">
    <property type="entry name" value="REGULATORY PROTEIN"/>
    <property type="match status" value="1"/>
</dbReference>
<evidence type="ECO:0000313" key="4">
    <source>
        <dbReference type="EMBL" id="HIV37944.1"/>
    </source>
</evidence>
<dbReference type="CDD" id="cd09834">
    <property type="entry name" value="CBS_pair_bac"/>
    <property type="match status" value="1"/>
</dbReference>
<evidence type="ECO:0000256" key="1">
    <source>
        <dbReference type="ARBA" id="ARBA00023122"/>
    </source>
</evidence>
<reference evidence="4" key="2">
    <citation type="submission" date="2021-04" db="EMBL/GenBank/DDBJ databases">
        <authorList>
            <person name="Gilroy R."/>
        </authorList>
    </citation>
    <scope>NUCLEOTIDE SEQUENCE</scope>
    <source>
        <strain evidence="4">CHK195-9823</strain>
    </source>
</reference>
<dbReference type="InterPro" id="IPR051257">
    <property type="entry name" value="Diverse_CBS-Domain"/>
</dbReference>
<organism evidence="4 5">
    <name type="scientific">Candidatus Blautia stercorigallinarum</name>
    <dbReference type="NCBI Taxonomy" id="2838501"/>
    <lineage>
        <taxon>Bacteria</taxon>
        <taxon>Bacillati</taxon>
        <taxon>Bacillota</taxon>
        <taxon>Clostridia</taxon>
        <taxon>Lachnospirales</taxon>
        <taxon>Lachnospiraceae</taxon>
        <taxon>Blautia</taxon>
    </lineage>
</organism>
<keyword evidence="1 2" id="KW-0129">CBS domain</keyword>
<gene>
    <name evidence="4" type="ORF">H9747_02935</name>
</gene>
<comment type="caution">
    <text evidence="4">The sequence shown here is derived from an EMBL/GenBank/DDBJ whole genome shotgun (WGS) entry which is preliminary data.</text>
</comment>
<evidence type="ECO:0000256" key="2">
    <source>
        <dbReference type="PROSITE-ProRule" id="PRU00703"/>
    </source>
</evidence>
<evidence type="ECO:0000313" key="5">
    <source>
        <dbReference type="Proteomes" id="UP000886814"/>
    </source>
</evidence>
<sequence>MNILFFLTPKEDVTYIHDSYTLGQTLEKMEEHKFSCIPIINDRGKYVGTLTEGDMLWGLRNRSSLNMKAAEEVPITSFKRRADYAPVRVDSDMEDLMEKAMRQNFVPVVDDQKNFIGIVTRRDIMQYICSSCGKEPKEK</sequence>
<dbReference type="AlphaFoldDB" id="A0A9D1PCB3"/>
<dbReference type="EMBL" id="DXIQ01000017">
    <property type="protein sequence ID" value="HIV37944.1"/>
    <property type="molecule type" value="Genomic_DNA"/>
</dbReference>
<dbReference type="InterPro" id="IPR046342">
    <property type="entry name" value="CBS_dom_sf"/>
</dbReference>